<accession>A0A9X7B6J3</accession>
<evidence type="ECO:0000313" key="3">
    <source>
        <dbReference type="Proteomes" id="UP000226257"/>
    </source>
</evidence>
<comment type="caution">
    <text evidence="2">The sequence shown here is derived from an EMBL/GenBank/DDBJ whole genome shotgun (WGS) entry which is preliminary data.</text>
</comment>
<dbReference type="Proteomes" id="UP000226257">
    <property type="component" value="Unassembled WGS sequence"/>
</dbReference>
<proteinExistence type="predicted"/>
<evidence type="ECO:0008006" key="4">
    <source>
        <dbReference type="Google" id="ProtNLM"/>
    </source>
</evidence>
<protein>
    <recommendedName>
        <fullName evidence="4">WxL domain-containing protein</fullName>
    </recommendedName>
</protein>
<reference evidence="2 3" key="1">
    <citation type="submission" date="2017-09" db="EMBL/GenBank/DDBJ databases">
        <title>Large-scale bioinformatics analysis of Bacillus genomes uncovers conserved roles of natural products in bacterial physiology.</title>
        <authorList>
            <consortium name="Agbiome Team Llc"/>
            <person name="Bleich R.M."/>
            <person name="Grubbs K.J."/>
            <person name="Santa Maria K.C."/>
            <person name="Allen S.E."/>
            <person name="Farag S."/>
            <person name="Shank E.A."/>
            <person name="Bowers A."/>
        </authorList>
    </citation>
    <scope>NUCLEOTIDE SEQUENCE [LARGE SCALE GENOMIC DNA]</scope>
    <source>
        <strain evidence="2 3">AFS060282</strain>
    </source>
</reference>
<dbReference type="AlphaFoldDB" id="A0A9X7B6J3"/>
<feature type="signal peptide" evidence="1">
    <location>
        <begin position="1"/>
        <end position="24"/>
    </location>
</feature>
<evidence type="ECO:0000313" key="2">
    <source>
        <dbReference type="EMBL" id="PFV01956.1"/>
    </source>
</evidence>
<dbReference type="EMBL" id="NVDQ01000043">
    <property type="protein sequence ID" value="PFV01956.1"/>
    <property type="molecule type" value="Genomic_DNA"/>
</dbReference>
<gene>
    <name evidence="2" type="ORF">COK98_28420</name>
</gene>
<name>A0A9X7B6J3_BACCE</name>
<dbReference type="RefSeq" id="WP_098660208.1">
    <property type="nucleotide sequence ID" value="NZ_NVDQ01000043.1"/>
</dbReference>
<organism evidence="2 3">
    <name type="scientific">Bacillus cereus</name>
    <dbReference type="NCBI Taxonomy" id="1396"/>
    <lineage>
        <taxon>Bacteria</taxon>
        <taxon>Bacillati</taxon>
        <taxon>Bacillota</taxon>
        <taxon>Bacilli</taxon>
        <taxon>Bacillales</taxon>
        <taxon>Bacillaceae</taxon>
        <taxon>Bacillus</taxon>
        <taxon>Bacillus cereus group</taxon>
    </lineage>
</organism>
<evidence type="ECO:0000256" key="1">
    <source>
        <dbReference type="SAM" id="SignalP"/>
    </source>
</evidence>
<sequence length="216" mass="23479">MKKKVVSMALLGMMAVGGGANAFAAEGDYQTIDNSTGTDVKTSAEIKARGIIGAGDNTDPSEPLPEGDNKWIHVTLPTEVVFSSDEKNDHKTIVSPSNYKIENKSGRPVQVSLQEFKGIKEGKSLKNLNLESVNQGDFEKKDLIKEAEIVAEPSELVKLANNKGELAGNKQAKKEVNFKFTGDVDKGLLGEEKENVEYKMTLKFKALKMDGSEVTE</sequence>
<feature type="chain" id="PRO_5041000193" description="WxL domain-containing protein" evidence="1">
    <location>
        <begin position="25"/>
        <end position="216"/>
    </location>
</feature>
<keyword evidence="1" id="KW-0732">Signal</keyword>